<dbReference type="EMBL" id="JAGSOY010000032">
    <property type="protein sequence ID" value="MBU2712186.1"/>
    <property type="molecule type" value="Genomic_DNA"/>
</dbReference>
<evidence type="ECO:0000313" key="2">
    <source>
        <dbReference type="EMBL" id="MBU2712186.1"/>
    </source>
</evidence>
<comment type="caution">
    <text evidence="2">The sequence shown here is derived from an EMBL/GenBank/DDBJ whole genome shotgun (WGS) entry which is preliminary data.</text>
</comment>
<dbReference type="RefSeq" id="WP_215820415.1">
    <property type="nucleotide sequence ID" value="NZ_JAGSOY010000032.1"/>
</dbReference>
<evidence type="ECO:0000256" key="1">
    <source>
        <dbReference type="SAM" id="MobiDB-lite"/>
    </source>
</evidence>
<gene>
    <name evidence="2" type="ORF">KCG35_14060</name>
</gene>
<name>A0ABS5ZFY2_9GAMM</name>
<accession>A0ABS5ZFY2</accession>
<reference evidence="2 3" key="1">
    <citation type="submission" date="2021-04" db="EMBL/GenBank/DDBJ databases">
        <authorList>
            <person name="Pira H."/>
            <person name="Risdian C."/>
            <person name="Wink J."/>
        </authorList>
    </citation>
    <scope>NUCLEOTIDE SEQUENCE [LARGE SCALE GENOMIC DNA]</scope>
    <source>
        <strain evidence="2 3">WH53</strain>
    </source>
</reference>
<feature type="region of interest" description="Disordered" evidence="1">
    <location>
        <begin position="222"/>
        <end position="247"/>
    </location>
</feature>
<protein>
    <submittedName>
        <fullName evidence="2">Uncharacterized protein</fullName>
    </submittedName>
</protein>
<sequence>MSPITITAAILVFVIILVGVAYAYHSAENAKIEKNRKASMYSNRIRRIEEVMSTLPLPYLGHGLGEFLMSEKLDALESIKNLSLKEHNSSIEERIANTKGEIAEFLDKLVQEQHKSVNITSEAQAQQLHNTFHECHRLALASFKSSRLSKVDASTLINHIKERLVIITYELFSYSAYNAQQVGKYTLAIHYYERAIDELRKHNASHTYDAFIQKLKSRIARAEEQQKTQTTQETPENESSSLVNKLDEFVEEDDTWKKKNVYD</sequence>
<keyword evidence="3" id="KW-1185">Reference proteome</keyword>
<dbReference type="Proteomes" id="UP000690515">
    <property type="component" value="Unassembled WGS sequence"/>
</dbReference>
<evidence type="ECO:0000313" key="3">
    <source>
        <dbReference type="Proteomes" id="UP000690515"/>
    </source>
</evidence>
<organism evidence="2 3">
    <name type="scientific">Zooshikella harenae</name>
    <dbReference type="NCBI Taxonomy" id="2827238"/>
    <lineage>
        <taxon>Bacteria</taxon>
        <taxon>Pseudomonadati</taxon>
        <taxon>Pseudomonadota</taxon>
        <taxon>Gammaproteobacteria</taxon>
        <taxon>Oceanospirillales</taxon>
        <taxon>Zooshikellaceae</taxon>
        <taxon>Zooshikella</taxon>
    </lineage>
</organism>
<proteinExistence type="predicted"/>